<sequence>VEEMRWLHLQIMRSWATRLEHLSIWAASPCEYPIHRALL</sequence>
<dbReference type="EMBL" id="LXQA011232163">
    <property type="protein sequence ID" value="MCI89993.1"/>
    <property type="molecule type" value="Genomic_DNA"/>
</dbReference>
<keyword evidence="2" id="KW-1185">Reference proteome</keyword>
<accession>A0A392VR83</accession>
<evidence type="ECO:0000313" key="1">
    <source>
        <dbReference type="EMBL" id="MCI89993.1"/>
    </source>
</evidence>
<organism evidence="1 2">
    <name type="scientific">Trifolium medium</name>
    <dbReference type="NCBI Taxonomy" id="97028"/>
    <lineage>
        <taxon>Eukaryota</taxon>
        <taxon>Viridiplantae</taxon>
        <taxon>Streptophyta</taxon>
        <taxon>Embryophyta</taxon>
        <taxon>Tracheophyta</taxon>
        <taxon>Spermatophyta</taxon>
        <taxon>Magnoliopsida</taxon>
        <taxon>eudicotyledons</taxon>
        <taxon>Gunneridae</taxon>
        <taxon>Pentapetalae</taxon>
        <taxon>rosids</taxon>
        <taxon>fabids</taxon>
        <taxon>Fabales</taxon>
        <taxon>Fabaceae</taxon>
        <taxon>Papilionoideae</taxon>
        <taxon>50 kb inversion clade</taxon>
        <taxon>NPAAA clade</taxon>
        <taxon>Hologalegina</taxon>
        <taxon>IRL clade</taxon>
        <taxon>Trifolieae</taxon>
        <taxon>Trifolium</taxon>
    </lineage>
</organism>
<evidence type="ECO:0000313" key="2">
    <source>
        <dbReference type="Proteomes" id="UP000265520"/>
    </source>
</evidence>
<reference evidence="1 2" key="1">
    <citation type="journal article" date="2018" name="Front. Plant Sci.">
        <title>Red Clover (Trifolium pratense) and Zigzag Clover (T. medium) - A Picture of Genomic Similarities and Differences.</title>
        <authorList>
            <person name="Dluhosova J."/>
            <person name="Istvanek J."/>
            <person name="Nedelnik J."/>
            <person name="Repkova J."/>
        </authorList>
    </citation>
    <scope>NUCLEOTIDE SEQUENCE [LARGE SCALE GENOMIC DNA]</scope>
    <source>
        <strain evidence="2">cv. 10/8</strain>
        <tissue evidence="1">Leaf</tissue>
    </source>
</reference>
<dbReference type="AlphaFoldDB" id="A0A392VR83"/>
<dbReference type="Proteomes" id="UP000265520">
    <property type="component" value="Unassembled WGS sequence"/>
</dbReference>
<protein>
    <submittedName>
        <fullName evidence="1">Uncharacterized protein</fullName>
    </submittedName>
</protein>
<name>A0A392VR83_9FABA</name>
<comment type="caution">
    <text evidence="1">The sequence shown here is derived from an EMBL/GenBank/DDBJ whole genome shotgun (WGS) entry which is preliminary data.</text>
</comment>
<proteinExistence type="predicted"/>
<feature type="non-terminal residue" evidence="1">
    <location>
        <position position="1"/>
    </location>
</feature>